<dbReference type="Proteomes" id="UP000631114">
    <property type="component" value="Unassembled WGS sequence"/>
</dbReference>
<evidence type="ECO:0000256" key="12">
    <source>
        <dbReference type="PIRSR" id="PIRSR602401-1"/>
    </source>
</evidence>
<comment type="similarity">
    <text evidence="3">Belongs to the cytochrome P450 family.</text>
</comment>
<keyword evidence="11" id="KW-0472">Membrane</keyword>
<dbReference type="InterPro" id="IPR002401">
    <property type="entry name" value="Cyt_P450_E_grp-I"/>
</dbReference>
<dbReference type="CDD" id="cd11072">
    <property type="entry name" value="CYP71-like"/>
    <property type="match status" value="1"/>
</dbReference>
<dbReference type="Pfam" id="PF00067">
    <property type="entry name" value="p450"/>
    <property type="match status" value="1"/>
</dbReference>
<comment type="cofactor">
    <cofactor evidence="1 12">
        <name>heme</name>
        <dbReference type="ChEBI" id="CHEBI:30413"/>
    </cofactor>
</comment>
<evidence type="ECO:0000256" key="3">
    <source>
        <dbReference type="ARBA" id="ARBA00010617"/>
    </source>
</evidence>
<evidence type="ECO:0000256" key="8">
    <source>
        <dbReference type="ARBA" id="ARBA00023002"/>
    </source>
</evidence>
<organism evidence="13 14">
    <name type="scientific">Coptis chinensis</name>
    <dbReference type="NCBI Taxonomy" id="261450"/>
    <lineage>
        <taxon>Eukaryota</taxon>
        <taxon>Viridiplantae</taxon>
        <taxon>Streptophyta</taxon>
        <taxon>Embryophyta</taxon>
        <taxon>Tracheophyta</taxon>
        <taxon>Spermatophyta</taxon>
        <taxon>Magnoliopsida</taxon>
        <taxon>Ranunculales</taxon>
        <taxon>Ranunculaceae</taxon>
        <taxon>Coptidoideae</taxon>
        <taxon>Coptis</taxon>
    </lineage>
</organism>
<keyword evidence="5" id="KW-0812">Transmembrane</keyword>
<dbReference type="GO" id="GO:0005506">
    <property type="term" value="F:iron ion binding"/>
    <property type="evidence" value="ECO:0007669"/>
    <property type="project" value="InterPro"/>
</dbReference>
<reference evidence="13 14" key="1">
    <citation type="submission" date="2020-10" db="EMBL/GenBank/DDBJ databases">
        <title>The Coptis chinensis genome and diversification of protoberbering-type alkaloids.</title>
        <authorList>
            <person name="Wang B."/>
            <person name="Shu S."/>
            <person name="Song C."/>
            <person name="Liu Y."/>
        </authorList>
    </citation>
    <scope>NUCLEOTIDE SEQUENCE [LARGE SCALE GENOMIC DNA]</scope>
    <source>
        <strain evidence="13">HL-2020</strain>
        <tissue evidence="13">Leaf</tissue>
    </source>
</reference>
<keyword evidence="4 12" id="KW-0349">Heme</keyword>
<dbReference type="InterPro" id="IPR001128">
    <property type="entry name" value="Cyt_P450"/>
</dbReference>
<comment type="caution">
    <text evidence="13">The sequence shown here is derived from an EMBL/GenBank/DDBJ whole genome shotgun (WGS) entry which is preliminary data.</text>
</comment>
<comment type="subcellular location">
    <subcellularLocation>
        <location evidence="2">Membrane</location>
        <topology evidence="2">Single-pass membrane protein</topology>
    </subcellularLocation>
</comment>
<evidence type="ECO:0000256" key="4">
    <source>
        <dbReference type="ARBA" id="ARBA00022617"/>
    </source>
</evidence>
<evidence type="ECO:0000313" key="14">
    <source>
        <dbReference type="Proteomes" id="UP000631114"/>
    </source>
</evidence>
<gene>
    <name evidence="13" type="ORF">IFM89_010217</name>
</gene>
<accession>A0A835LAS0</accession>
<dbReference type="FunFam" id="1.10.630.10:FF:000043">
    <property type="entry name" value="Cytochrome P450 99A2"/>
    <property type="match status" value="1"/>
</dbReference>
<dbReference type="SUPFAM" id="SSF48264">
    <property type="entry name" value="Cytochrome P450"/>
    <property type="match status" value="1"/>
</dbReference>
<evidence type="ECO:0008006" key="15">
    <source>
        <dbReference type="Google" id="ProtNLM"/>
    </source>
</evidence>
<evidence type="ECO:0000256" key="11">
    <source>
        <dbReference type="ARBA" id="ARBA00023136"/>
    </source>
</evidence>
<dbReference type="GO" id="GO:0044550">
    <property type="term" value="P:secondary metabolite biosynthetic process"/>
    <property type="evidence" value="ECO:0007669"/>
    <property type="project" value="UniProtKB-ARBA"/>
</dbReference>
<evidence type="ECO:0000256" key="1">
    <source>
        <dbReference type="ARBA" id="ARBA00001971"/>
    </source>
</evidence>
<dbReference type="PANTHER" id="PTHR47953:SF19">
    <property type="entry name" value="OS06G0641600 PROTEIN"/>
    <property type="match status" value="1"/>
</dbReference>
<dbReference type="PRINTS" id="PR00463">
    <property type="entry name" value="EP450I"/>
</dbReference>
<evidence type="ECO:0000313" key="13">
    <source>
        <dbReference type="EMBL" id="KAF9588458.1"/>
    </source>
</evidence>
<sequence>MLLQLGEVPHIVVSSPTVAKEVMKTHDVVFADRPGNLISKTLLSIDYQGVIISPYGEYWRQLKKIYVVELLSAKRVQSSWSLREEEVRNLVEEIYRMAASPVNLTKKFSSLSYDIISRTAFGKKCKEKEMFISLMKKVMELAGGFEIGDLFPSLKFLRGISGTSLELQKITQKIDTIFNDIVNEHRENRIRVKAKLGEIEEDLIDVLLRLEEENDFEFAIDNNNIKAVIFDIAIAGTDTSSTTIEWAMSEIMRNPEVMEKAQDEVRRVLNGRERVNQSDISELQYLKSVVKETLRLHPPAPLLLPRESRERCQIDRYEVPPGTRVIVNAWAMGRDPEYWSDAESFNPERFLDVSIDYKGTNFEYIPGRRICPGIMSAITNMELALAQLLFHFNWKLPNGINPEDLDMTENFGITVGRKSNLYLIPTPYSL</sequence>
<dbReference type="GO" id="GO:0004497">
    <property type="term" value="F:monooxygenase activity"/>
    <property type="evidence" value="ECO:0007669"/>
    <property type="project" value="UniProtKB-KW"/>
</dbReference>
<name>A0A835LAS0_9MAGN</name>
<dbReference type="PANTHER" id="PTHR47953">
    <property type="entry name" value="OS08G0105600 PROTEIN"/>
    <property type="match status" value="1"/>
</dbReference>
<dbReference type="AlphaFoldDB" id="A0A835LAS0"/>
<evidence type="ECO:0000256" key="2">
    <source>
        <dbReference type="ARBA" id="ARBA00004167"/>
    </source>
</evidence>
<keyword evidence="8" id="KW-0560">Oxidoreductase</keyword>
<keyword evidence="10" id="KW-0503">Monooxygenase</keyword>
<dbReference type="PRINTS" id="PR00385">
    <property type="entry name" value="P450"/>
</dbReference>
<evidence type="ECO:0000256" key="10">
    <source>
        <dbReference type="ARBA" id="ARBA00023033"/>
    </source>
</evidence>
<evidence type="ECO:0000256" key="7">
    <source>
        <dbReference type="ARBA" id="ARBA00022989"/>
    </source>
</evidence>
<dbReference type="InterPro" id="IPR036396">
    <property type="entry name" value="Cyt_P450_sf"/>
</dbReference>
<feature type="binding site" description="axial binding residue" evidence="12">
    <location>
        <position position="371"/>
    </location>
    <ligand>
        <name>heme</name>
        <dbReference type="ChEBI" id="CHEBI:30413"/>
    </ligand>
    <ligandPart>
        <name>Fe</name>
        <dbReference type="ChEBI" id="CHEBI:18248"/>
    </ligandPart>
</feature>
<evidence type="ECO:0000256" key="5">
    <source>
        <dbReference type="ARBA" id="ARBA00022692"/>
    </source>
</evidence>
<evidence type="ECO:0000256" key="9">
    <source>
        <dbReference type="ARBA" id="ARBA00023004"/>
    </source>
</evidence>
<dbReference type="GO" id="GO:0020037">
    <property type="term" value="F:heme binding"/>
    <property type="evidence" value="ECO:0007669"/>
    <property type="project" value="InterPro"/>
</dbReference>
<keyword evidence="9 12" id="KW-0408">Iron</keyword>
<keyword evidence="14" id="KW-1185">Reference proteome</keyword>
<dbReference type="EMBL" id="JADFTS010000009">
    <property type="protein sequence ID" value="KAF9588458.1"/>
    <property type="molecule type" value="Genomic_DNA"/>
</dbReference>
<dbReference type="InterPro" id="IPR052306">
    <property type="entry name" value="CYP450_71D"/>
</dbReference>
<keyword evidence="6 12" id="KW-0479">Metal-binding</keyword>
<dbReference type="Gene3D" id="1.10.630.10">
    <property type="entry name" value="Cytochrome P450"/>
    <property type="match status" value="1"/>
</dbReference>
<dbReference type="GO" id="GO:0016020">
    <property type="term" value="C:membrane"/>
    <property type="evidence" value="ECO:0007669"/>
    <property type="project" value="UniProtKB-SubCell"/>
</dbReference>
<evidence type="ECO:0000256" key="6">
    <source>
        <dbReference type="ARBA" id="ARBA00022723"/>
    </source>
</evidence>
<dbReference type="GO" id="GO:0016705">
    <property type="term" value="F:oxidoreductase activity, acting on paired donors, with incorporation or reduction of molecular oxygen"/>
    <property type="evidence" value="ECO:0007669"/>
    <property type="project" value="InterPro"/>
</dbReference>
<keyword evidence="7" id="KW-1133">Transmembrane helix</keyword>
<proteinExistence type="inferred from homology"/>
<protein>
    <recommendedName>
        <fullName evidence="15">Cytochrome P450</fullName>
    </recommendedName>
</protein>
<dbReference type="OrthoDB" id="1470350at2759"/>